<accession>A0A484AQ95</accession>
<evidence type="ECO:0000313" key="3">
    <source>
        <dbReference type="Proteomes" id="UP000295192"/>
    </source>
</evidence>
<name>A0A484AQ95_DRONA</name>
<dbReference type="InterPro" id="IPR052160">
    <property type="entry name" value="Gypsy_RT_Integrase-like"/>
</dbReference>
<dbReference type="PANTHER" id="PTHR47266">
    <property type="entry name" value="ENDONUCLEASE-RELATED"/>
    <property type="match status" value="1"/>
</dbReference>
<reference evidence="2 3" key="1">
    <citation type="journal article" date="2019" name="J. Hered.">
        <title>An Improved Genome Assembly for Drosophila navojoa, the Basal Species in the mojavensis Cluster.</title>
        <authorList>
            <person name="Vanderlinde T."/>
            <person name="Dupim E.G."/>
            <person name="Nazario-Yepiz N.O."/>
            <person name="Carvalho A.B."/>
        </authorList>
    </citation>
    <scope>NUCLEOTIDE SEQUENCE [LARGE SCALE GENOMIC DNA]</scope>
    <source>
        <strain evidence="2">Navoj_Jal97</strain>
        <tissue evidence="2">Whole organism</tissue>
    </source>
</reference>
<dbReference type="Pfam" id="PF17921">
    <property type="entry name" value="Integrase_H2C2"/>
    <property type="match status" value="1"/>
</dbReference>
<feature type="non-terminal residue" evidence="2">
    <location>
        <position position="150"/>
    </location>
</feature>
<organism evidence="2 3">
    <name type="scientific">Drosophila navojoa</name>
    <name type="common">Fruit fly</name>
    <dbReference type="NCBI Taxonomy" id="7232"/>
    <lineage>
        <taxon>Eukaryota</taxon>
        <taxon>Metazoa</taxon>
        <taxon>Ecdysozoa</taxon>
        <taxon>Arthropoda</taxon>
        <taxon>Hexapoda</taxon>
        <taxon>Insecta</taxon>
        <taxon>Pterygota</taxon>
        <taxon>Neoptera</taxon>
        <taxon>Endopterygota</taxon>
        <taxon>Diptera</taxon>
        <taxon>Brachycera</taxon>
        <taxon>Muscomorpha</taxon>
        <taxon>Ephydroidea</taxon>
        <taxon>Drosophilidae</taxon>
        <taxon>Drosophila</taxon>
    </lineage>
</organism>
<protein>
    <recommendedName>
        <fullName evidence="1">Integrase zinc-binding domain-containing protein</fullName>
    </recommendedName>
</protein>
<dbReference type="Proteomes" id="UP000295192">
    <property type="component" value="Unassembled WGS sequence"/>
</dbReference>
<dbReference type="FunFam" id="1.10.340.70:FF:000001">
    <property type="entry name" value="Retrovirus-related Pol polyprotein from transposon gypsy-like Protein"/>
    <property type="match status" value="1"/>
</dbReference>
<keyword evidence="3" id="KW-1185">Reference proteome</keyword>
<dbReference type="AlphaFoldDB" id="A0A484AQ95"/>
<sequence length="150" mass="17740">MMEATPPGKWIARMRGRINEDPEKFKDYVEKNEQLYRNLGHRMDDEEYIPWKLCVPTHQRKRVLLECHDAPTAGHQGMRKTVMRLAQRYYWTGMFREAARYVRRCEECQKSKSEQHKPAGQMLTRQVAEPMAILCADFAPVEAWEHDVAC</sequence>
<dbReference type="Gene3D" id="1.10.340.70">
    <property type="match status" value="1"/>
</dbReference>
<evidence type="ECO:0000313" key="2">
    <source>
        <dbReference type="EMBL" id="TDG38140.1"/>
    </source>
</evidence>
<dbReference type="EMBL" id="LSRL02010380">
    <property type="protein sequence ID" value="TDG38140.1"/>
    <property type="molecule type" value="Genomic_DNA"/>
</dbReference>
<feature type="domain" description="Integrase zinc-binding" evidence="1">
    <location>
        <begin position="55"/>
        <end position="113"/>
    </location>
</feature>
<evidence type="ECO:0000259" key="1">
    <source>
        <dbReference type="Pfam" id="PF17921"/>
    </source>
</evidence>
<gene>
    <name evidence="2" type="ORF">AWZ03_015438</name>
</gene>
<comment type="caution">
    <text evidence="2">The sequence shown here is derived from an EMBL/GenBank/DDBJ whole genome shotgun (WGS) entry which is preliminary data.</text>
</comment>
<dbReference type="STRING" id="7232.A0A484AQ95"/>
<proteinExistence type="predicted"/>
<dbReference type="InterPro" id="IPR041588">
    <property type="entry name" value="Integrase_H2C2"/>
</dbReference>